<proteinExistence type="inferred from homology"/>
<dbReference type="AlphaFoldDB" id="A0A420WE61"/>
<comment type="similarity">
    <text evidence="4">Belongs to the MsrA Met sulfoxide reductase family.</text>
</comment>
<evidence type="ECO:0000256" key="1">
    <source>
        <dbReference type="ARBA" id="ARBA00023002"/>
    </source>
</evidence>
<dbReference type="HAMAP" id="MF_01401">
    <property type="entry name" value="MsrA"/>
    <property type="match status" value="1"/>
</dbReference>
<reference evidence="7 8" key="1">
    <citation type="submission" date="2018-10" db="EMBL/GenBank/DDBJ databases">
        <title>Genomic Encyclopedia of Type Strains, Phase IV (KMG-IV): sequencing the most valuable type-strain genomes for metagenomic binning, comparative biology and taxonomic classification.</title>
        <authorList>
            <person name="Goeker M."/>
        </authorList>
    </citation>
    <scope>NUCLEOTIDE SEQUENCE [LARGE SCALE GENOMIC DNA]</scope>
    <source>
        <strain evidence="7 8">DSM 22008</strain>
    </source>
</reference>
<comment type="catalytic activity">
    <reaction evidence="3 4">
        <text>[thioredoxin]-disulfide + L-methionine + H2O = L-methionine (S)-S-oxide + [thioredoxin]-dithiol</text>
        <dbReference type="Rhea" id="RHEA:19993"/>
        <dbReference type="Rhea" id="RHEA-COMP:10698"/>
        <dbReference type="Rhea" id="RHEA-COMP:10700"/>
        <dbReference type="ChEBI" id="CHEBI:15377"/>
        <dbReference type="ChEBI" id="CHEBI:29950"/>
        <dbReference type="ChEBI" id="CHEBI:50058"/>
        <dbReference type="ChEBI" id="CHEBI:57844"/>
        <dbReference type="ChEBI" id="CHEBI:58772"/>
        <dbReference type="EC" id="1.8.4.11"/>
    </reaction>
</comment>
<evidence type="ECO:0000259" key="6">
    <source>
        <dbReference type="Pfam" id="PF01625"/>
    </source>
</evidence>
<dbReference type="Proteomes" id="UP000282211">
    <property type="component" value="Unassembled WGS sequence"/>
</dbReference>
<comment type="catalytic activity">
    <reaction evidence="2 4">
        <text>L-methionyl-[protein] + [thioredoxin]-disulfide + H2O = L-methionyl-(S)-S-oxide-[protein] + [thioredoxin]-dithiol</text>
        <dbReference type="Rhea" id="RHEA:14217"/>
        <dbReference type="Rhea" id="RHEA-COMP:10698"/>
        <dbReference type="Rhea" id="RHEA-COMP:10700"/>
        <dbReference type="Rhea" id="RHEA-COMP:12313"/>
        <dbReference type="Rhea" id="RHEA-COMP:12315"/>
        <dbReference type="ChEBI" id="CHEBI:15377"/>
        <dbReference type="ChEBI" id="CHEBI:16044"/>
        <dbReference type="ChEBI" id="CHEBI:29950"/>
        <dbReference type="ChEBI" id="CHEBI:44120"/>
        <dbReference type="ChEBI" id="CHEBI:50058"/>
        <dbReference type="EC" id="1.8.4.11"/>
    </reaction>
</comment>
<evidence type="ECO:0000256" key="2">
    <source>
        <dbReference type="ARBA" id="ARBA00047806"/>
    </source>
</evidence>
<accession>A0A420WE61</accession>
<dbReference type="InParanoid" id="A0A420WE61"/>
<dbReference type="PANTHER" id="PTHR43774:SF1">
    <property type="entry name" value="PEPTIDE METHIONINE SULFOXIDE REDUCTASE MSRA 2"/>
    <property type="match status" value="1"/>
</dbReference>
<dbReference type="Pfam" id="PF01625">
    <property type="entry name" value="PMSR"/>
    <property type="match status" value="1"/>
</dbReference>
<dbReference type="Gene3D" id="3.30.1060.10">
    <property type="entry name" value="Peptide methionine sulphoxide reductase MsrA"/>
    <property type="match status" value="1"/>
</dbReference>
<dbReference type="GO" id="GO:0008113">
    <property type="term" value="F:peptide-methionine (S)-S-oxide reductase activity"/>
    <property type="evidence" value="ECO:0007669"/>
    <property type="project" value="UniProtKB-UniRule"/>
</dbReference>
<keyword evidence="5" id="KW-0732">Signal</keyword>
<feature type="chain" id="PRO_5019365471" description="Peptide methionine sulfoxide reductase MsrA" evidence="5">
    <location>
        <begin position="20"/>
        <end position="213"/>
    </location>
</feature>
<evidence type="ECO:0000313" key="8">
    <source>
        <dbReference type="Proteomes" id="UP000282211"/>
    </source>
</evidence>
<dbReference type="RefSeq" id="WP_233345572.1">
    <property type="nucleotide sequence ID" value="NZ_RBII01000002.1"/>
</dbReference>
<dbReference type="InterPro" id="IPR002569">
    <property type="entry name" value="Met_Sox_Rdtase_MsrA_dom"/>
</dbReference>
<dbReference type="SUPFAM" id="SSF55068">
    <property type="entry name" value="Peptide methionine sulfoxide reductase"/>
    <property type="match status" value="1"/>
</dbReference>
<dbReference type="NCBIfam" id="TIGR00401">
    <property type="entry name" value="msrA"/>
    <property type="match status" value="1"/>
</dbReference>
<dbReference type="InterPro" id="IPR036509">
    <property type="entry name" value="Met_Sox_Rdtase_MsrA_sf"/>
</dbReference>
<evidence type="ECO:0000256" key="4">
    <source>
        <dbReference type="HAMAP-Rule" id="MF_01401"/>
    </source>
</evidence>
<comment type="caution">
    <text evidence="7">The sequence shown here is derived from an EMBL/GenBank/DDBJ whole genome shotgun (WGS) entry which is preliminary data.</text>
</comment>
<keyword evidence="8" id="KW-1185">Reference proteome</keyword>
<organism evidence="7 8">
    <name type="scientific">Litorimonas taeanensis</name>
    <dbReference type="NCBI Taxonomy" id="568099"/>
    <lineage>
        <taxon>Bacteria</taxon>
        <taxon>Pseudomonadati</taxon>
        <taxon>Pseudomonadota</taxon>
        <taxon>Alphaproteobacteria</taxon>
        <taxon>Maricaulales</taxon>
        <taxon>Robiginitomaculaceae</taxon>
    </lineage>
</organism>
<gene>
    <name evidence="4" type="primary">msrA</name>
    <name evidence="7" type="ORF">DES40_2109</name>
</gene>
<keyword evidence="1 4" id="KW-0560">Oxidoreductase</keyword>
<dbReference type="EC" id="1.8.4.11" evidence="4"/>
<evidence type="ECO:0000256" key="3">
    <source>
        <dbReference type="ARBA" id="ARBA00048782"/>
    </source>
</evidence>
<feature type="signal peptide" evidence="5">
    <location>
        <begin position="1"/>
        <end position="19"/>
    </location>
</feature>
<sequence length="213" mass="23720">MKKFILLSAGILIAGCSAAESQTVSQDVMGPDSQDVKSATLDTMIVAGGCFWCVESDFEKIDGVIEAVSGYTGGRTKNPTYEQVSYKDTGHYEAAKITFDPTVISYESLLDIYWKSVDPTDDTGQFCDKGDSYRTAIFARPDQIEMAQASLEEIKQAKPFSAPIVTPVLPASPFYDAEAYHQDYYKKKPLRYKYYRTSCGRDGRLKQLWGSQD</sequence>
<dbReference type="EMBL" id="RBII01000002">
    <property type="protein sequence ID" value="RKQ69309.1"/>
    <property type="molecule type" value="Genomic_DNA"/>
</dbReference>
<feature type="active site" evidence="4">
    <location>
        <position position="50"/>
    </location>
</feature>
<protein>
    <recommendedName>
        <fullName evidence="4">Peptide methionine sulfoxide reductase MsrA</fullName>
        <shortName evidence="4">Protein-methionine-S-oxide reductase</shortName>
        <ecNumber evidence="4">1.8.4.11</ecNumber>
    </recommendedName>
    <alternativeName>
        <fullName evidence="4">Peptide-methionine (S)-S-oxide reductase</fullName>
        <shortName evidence="4">Peptide Met(O) reductase</shortName>
    </alternativeName>
</protein>
<feature type="domain" description="Peptide methionine sulphoxide reductase MsrA" evidence="6">
    <location>
        <begin position="44"/>
        <end position="193"/>
    </location>
</feature>
<comment type="function">
    <text evidence="4">Has an important function as a repair enzyme for proteins that have been inactivated by oxidation. Catalyzes the reversible oxidation-reduction of methionine sulfoxide in proteins to methionine.</text>
</comment>
<evidence type="ECO:0000256" key="5">
    <source>
        <dbReference type="SAM" id="SignalP"/>
    </source>
</evidence>
<dbReference type="PROSITE" id="PS51257">
    <property type="entry name" value="PROKAR_LIPOPROTEIN"/>
    <property type="match status" value="1"/>
</dbReference>
<name>A0A420WE61_9PROT</name>
<evidence type="ECO:0000313" key="7">
    <source>
        <dbReference type="EMBL" id="RKQ69309.1"/>
    </source>
</evidence>
<dbReference type="PANTHER" id="PTHR43774">
    <property type="entry name" value="PEPTIDE METHIONINE SULFOXIDE REDUCTASE"/>
    <property type="match status" value="1"/>
</dbReference>
<dbReference type="GO" id="GO:0033744">
    <property type="term" value="F:L-methionine:thioredoxin-disulfide S-oxidoreductase activity"/>
    <property type="evidence" value="ECO:0007669"/>
    <property type="project" value="RHEA"/>
</dbReference>